<gene>
    <name evidence="2" type="ORF">L9F63_020333</name>
</gene>
<accession>A0AAD7ZT85</accession>
<feature type="region of interest" description="Disordered" evidence="1">
    <location>
        <begin position="608"/>
        <end position="634"/>
    </location>
</feature>
<protein>
    <recommendedName>
        <fullName evidence="4">Vezatin</fullName>
    </recommendedName>
</protein>
<evidence type="ECO:0000313" key="3">
    <source>
        <dbReference type="Proteomes" id="UP001233999"/>
    </source>
</evidence>
<evidence type="ECO:0000313" key="2">
    <source>
        <dbReference type="EMBL" id="KAJ9586036.1"/>
    </source>
</evidence>
<dbReference type="PANTHER" id="PTHR15989">
    <property type="entry name" value="VEZATIN"/>
    <property type="match status" value="1"/>
</dbReference>
<dbReference type="AlphaFoldDB" id="A0AAD7ZT85"/>
<comment type="caution">
    <text evidence="2">The sequence shown here is derived from an EMBL/GenBank/DDBJ whole genome shotgun (WGS) entry which is preliminary data.</text>
</comment>
<dbReference type="GO" id="GO:0005886">
    <property type="term" value="C:plasma membrane"/>
    <property type="evidence" value="ECO:0007669"/>
    <property type="project" value="TreeGrafter"/>
</dbReference>
<feature type="compositionally biased region" description="Acidic residues" evidence="1">
    <location>
        <begin position="615"/>
        <end position="634"/>
    </location>
</feature>
<evidence type="ECO:0008006" key="4">
    <source>
        <dbReference type="Google" id="ProtNLM"/>
    </source>
</evidence>
<organism evidence="2 3">
    <name type="scientific">Diploptera punctata</name>
    <name type="common">Pacific beetle cockroach</name>
    <dbReference type="NCBI Taxonomy" id="6984"/>
    <lineage>
        <taxon>Eukaryota</taxon>
        <taxon>Metazoa</taxon>
        <taxon>Ecdysozoa</taxon>
        <taxon>Arthropoda</taxon>
        <taxon>Hexapoda</taxon>
        <taxon>Insecta</taxon>
        <taxon>Pterygota</taxon>
        <taxon>Neoptera</taxon>
        <taxon>Polyneoptera</taxon>
        <taxon>Dictyoptera</taxon>
        <taxon>Blattodea</taxon>
        <taxon>Blaberoidea</taxon>
        <taxon>Blaberidae</taxon>
        <taxon>Diplopterinae</taxon>
        <taxon>Diploptera</taxon>
    </lineage>
</organism>
<feature type="non-terminal residue" evidence="2">
    <location>
        <position position="634"/>
    </location>
</feature>
<proteinExistence type="predicted"/>
<sequence length="634" mass="71963">GHELHKYLQEQGYNDYEVASTKDVRSNIGLQHICQKAFNTVTSSLRNILTGNKISNRKVYATSLHSDIEIILNSGLLLEEDYECILCFLEPINVAEDKYLWNNVALLCGIGMCVMLRAWRNFLTTWSMPAAYTLLAGGHLVNTWCIHQQKKKFSATLLSLLHVLKEISVQRRKTILFIQENELLLRGFTLAKCKTAVLDDLNTLKSNWFLMTGLREGISRVMQDFNCIMKRATKDLVRDFPLKGQLDNEHNYAAFLIAEDLGNNTDDVNKYSLGCLKRLQNANILLQSEFLRRCALCCMTSLWSDDLQSLAPLHETANTMLTTLHMFMEFLAVDYKFYSCYGRGERNTNQQLVPSTSHMSNVYLGVHSARLYLQGMLHQITQLEEMLQDISDNIQPDNLSCIFIELSYVSQEMTSCMNSIEIALSYCKSSEDSLEPIAEMNPPVLSQENVNVHKSDPIPVGYSDFDPPVEDEVFVALIRGTIEDDDFDEDPFNFTVEKEEKQQKECSKRMLTELKTVLVHKAEEMKQREDRALRNKGMLISDYSSGCEADASEDDTLKSETIDSLKSETIDSLKSEILDSSSTVEIESFSRTLLSDQNFSMAGIPLKPLPQTLVGDEETFGDSIESDTDEMEDS</sequence>
<dbReference type="PANTHER" id="PTHR15989:SF5">
    <property type="entry name" value="VEZATIN"/>
    <property type="match status" value="1"/>
</dbReference>
<name>A0AAD7ZT85_DIPPU</name>
<dbReference type="InterPro" id="IPR026858">
    <property type="entry name" value="Vezatin"/>
</dbReference>
<dbReference type="GO" id="GO:0098609">
    <property type="term" value="P:cell-cell adhesion"/>
    <property type="evidence" value="ECO:0007669"/>
    <property type="project" value="InterPro"/>
</dbReference>
<reference evidence="2" key="2">
    <citation type="submission" date="2023-05" db="EMBL/GenBank/DDBJ databases">
        <authorList>
            <person name="Fouks B."/>
        </authorList>
    </citation>
    <scope>NUCLEOTIDE SEQUENCE</scope>
    <source>
        <strain evidence="2">Stay&amp;Tobe</strain>
        <tissue evidence="2">Testes</tissue>
    </source>
</reference>
<reference evidence="2" key="1">
    <citation type="journal article" date="2023" name="IScience">
        <title>Live-bearing cockroach genome reveals convergent evolutionary mechanisms linked to viviparity in insects and beyond.</title>
        <authorList>
            <person name="Fouks B."/>
            <person name="Harrison M.C."/>
            <person name="Mikhailova A.A."/>
            <person name="Marchal E."/>
            <person name="English S."/>
            <person name="Carruthers M."/>
            <person name="Jennings E.C."/>
            <person name="Chiamaka E.L."/>
            <person name="Frigard R.A."/>
            <person name="Pippel M."/>
            <person name="Attardo G.M."/>
            <person name="Benoit J.B."/>
            <person name="Bornberg-Bauer E."/>
            <person name="Tobe S.S."/>
        </authorList>
    </citation>
    <scope>NUCLEOTIDE SEQUENCE</scope>
    <source>
        <strain evidence="2">Stay&amp;Tobe</strain>
    </source>
</reference>
<keyword evidence="3" id="KW-1185">Reference proteome</keyword>
<dbReference type="Proteomes" id="UP001233999">
    <property type="component" value="Unassembled WGS sequence"/>
</dbReference>
<dbReference type="EMBL" id="JASPKZ010007223">
    <property type="protein sequence ID" value="KAJ9586036.1"/>
    <property type="molecule type" value="Genomic_DNA"/>
</dbReference>
<evidence type="ECO:0000256" key="1">
    <source>
        <dbReference type="SAM" id="MobiDB-lite"/>
    </source>
</evidence>